<dbReference type="GO" id="GO:0008773">
    <property type="term" value="F:[protein-PII] uridylyltransferase activity"/>
    <property type="evidence" value="ECO:0007669"/>
    <property type="project" value="InterPro"/>
</dbReference>
<comment type="caution">
    <text evidence="4">The sequence shown here is derived from an EMBL/GenBank/DDBJ whole genome shotgun (WGS) entry which is preliminary data.</text>
</comment>
<dbReference type="Pfam" id="PF00027">
    <property type="entry name" value="cNMP_binding"/>
    <property type="match status" value="1"/>
</dbReference>
<dbReference type="Pfam" id="PF10335">
    <property type="entry name" value="DUF294_C"/>
    <property type="match status" value="1"/>
</dbReference>
<dbReference type="PATRIC" id="fig|480.237.peg.773"/>
<evidence type="ECO:0000259" key="3">
    <source>
        <dbReference type="PROSITE" id="PS51371"/>
    </source>
</evidence>
<keyword evidence="5" id="KW-1185">Reference proteome</keyword>
<dbReference type="SMART" id="SM00116">
    <property type="entry name" value="CBS"/>
    <property type="match status" value="1"/>
</dbReference>
<dbReference type="PANTHER" id="PTHR43773:SF1">
    <property type="entry name" value="MAGNESIUM TRANSPORTER MGTE"/>
    <property type="match status" value="1"/>
</dbReference>
<evidence type="ECO:0000313" key="4">
    <source>
        <dbReference type="EMBL" id="OAU95358.1"/>
    </source>
</evidence>
<dbReference type="InterPro" id="IPR046342">
    <property type="entry name" value="CBS_dom_sf"/>
</dbReference>
<evidence type="ECO:0000256" key="1">
    <source>
        <dbReference type="PROSITE-ProRule" id="PRU00703"/>
    </source>
</evidence>
<dbReference type="Pfam" id="PF00571">
    <property type="entry name" value="CBS"/>
    <property type="match status" value="1"/>
</dbReference>
<dbReference type="Proteomes" id="UP000078228">
    <property type="component" value="Unassembled WGS sequence"/>
</dbReference>
<dbReference type="InterPro" id="IPR006669">
    <property type="entry name" value="MgtE_transporter"/>
</dbReference>
<dbReference type="Pfam" id="PF03445">
    <property type="entry name" value="DUF294"/>
    <property type="match status" value="1"/>
</dbReference>
<evidence type="ECO:0000259" key="2">
    <source>
        <dbReference type="PROSITE" id="PS50042"/>
    </source>
</evidence>
<dbReference type="InterPro" id="IPR000644">
    <property type="entry name" value="CBS_dom"/>
</dbReference>
<gene>
    <name evidence="4" type="ORF">AO384_1549</name>
</gene>
<dbReference type="Gene3D" id="2.60.120.10">
    <property type="entry name" value="Jelly Rolls"/>
    <property type="match status" value="1"/>
</dbReference>
<feature type="domain" description="CBS" evidence="3">
    <location>
        <begin position="215"/>
        <end position="273"/>
    </location>
</feature>
<sequence>MNRFDFSTAPYNALANHQRQVLEKSTDIVFFDDNATIIEAQDSIDTLYIVIKGMVKEIDASGEVLALYHPSDSFDTRALFEQSYRHSFIAVEQSLLYAIPKTVIRALIEENGEFGAYFFANIADKLKDQSGNRRENELAGLFTAKVRDAYRSYDELYDGSISLIDAAKTMQANKSKSLLIHHDGKIGLVTESVFRDAFIHSSDTFNPNDATHLWARFDLICADADDFMFSALLKMMNHRIQRVVVTTNGDPIGVLEQIDILAFLSNHSHLIAEKLEVATSLDDLTQVASQMNHTISALYANGMQAKQLAQLMQVLNSRLFEKAWRMIAPAELVANSCLVVMGSEGRGEQVLKTDQDNALIVRDGIDMQMVRPYAERFSDILAAFGYPPCPGKIMVNNPSWCQPVSEFKQTVGSWCKNPTPDHMMNLAIFMDAKCVSGDETLLDEVRAHLNMYLDSDVGMLMSFARAVNQFDEDGRGFFAQILGQKKHKMDIKKMGTFPVVHGARALALKAKISETNTFERIARLSQMGLIEKQLSQDVSEALAYLMNTRLKNGLSALKHNQELTPNHIDTENLSTLERDLLKDALQVVKRFKHHVSSQFNLQYS</sequence>
<dbReference type="RefSeq" id="WP_064611946.1">
    <property type="nucleotide sequence ID" value="NZ_LXHB01000141.1"/>
</dbReference>
<dbReference type="AlphaFoldDB" id="A0A198UG06"/>
<evidence type="ECO:0000313" key="5">
    <source>
        <dbReference type="Proteomes" id="UP000078228"/>
    </source>
</evidence>
<dbReference type="EMBL" id="LXHC01000024">
    <property type="protein sequence ID" value="OAU95358.1"/>
    <property type="molecule type" value="Genomic_DNA"/>
</dbReference>
<proteinExistence type="predicted"/>
<dbReference type="GO" id="GO:0016020">
    <property type="term" value="C:membrane"/>
    <property type="evidence" value="ECO:0007669"/>
    <property type="project" value="InterPro"/>
</dbReference>
<organism evidence="4 5">
    <name type="scientific">Moraxella catarrhalis</name>
    <name type="common">Branhamella catarrhalis</name>
    <dbReference type="NCBI Taxonomy" id="480"/>
    <lineage>
        <taxon>Bacteria</taxon>
        <taxon>Pseudomonadati</taxon>
        <taxon>Pseudomonadota</taxon>
        <taxon>Gammaproteobacteria</taxon>
        <taxon>Moraxellales</taxon>
        <taxon>Moraxellaceae</taxon>
        <taxon>Moraxella</taxon>
    </lineage>
</organism>
<dbReference type="InterPro" id="IPR014710">
    <property type="entry name" value="RmlC-like_jellyroll"/>
</dbReference>
<dbReference type="CDD" id="cd00038">
    <property type="entry name" value="CAP_ED"/>
    <property type="match status" value="1"/>
</dbReference>
<dbReference type="PROSITE" id="PS50042">
    <property type="entry name" value="CNMP_BINDING_3"/>
    <property type="match status" value="1"/>
</dbReference>
<dbReference type="SUPFAM" id="SSF51206">
    <property type="entry name" value="cAMP-binding domain-like"/>
    <property type="match status" value="1"/>
</dbReference>
<dbReference type="InterPro" id="IPR018490">
    <property type="entry name" value="cNMP-bd_dom_sf"/>
</dbReference>
<dbReference type="GO" id="GO:0015095">
    <property type="term" value="F:magnesium ion transmembrane transporter activity"/>
    <property type="evidence" value="ECO:0007669"/>
    <property type="project" value="InterPro"/>
</dbReference>
<dbReference type="CDD" id="cd05401">
    <property type="entry name" value="NT_GlnE_GlnD_like"/>
    <property type="match status" value="1"/>
</dbReference>
<dbReference type="InterPro" id="IPR005105">
    <property type="entry name" value="GlnD_Uridyltrans_N"/>
</dbReference>
<dbReference type="SMART" id="SM00100">
    <property type="entry name" value="cNMP"/>
    <property type="match status" value="1"/>
</dbReference>
<dbReference type="Gene3D" id="3.10.580.10">
    <property type="entry name" value="CBS-domain"/>
    <property type="match status" value="1"/>
</dbReference>
<dbReference type="InterPro" id="IPR000595">
    <property type="entry name" value="cNMP-bd_dom"/>
</dbReference>
<name>A0A198UG06_MORCA</name>
<feature type="domain" description="Cyclic nucleotide-binding" evidence="2">
    <location>
        <begin position="10"/>
        <end position="125"/>
    </location>
</feature>
<dbReference type="PANTHER" id="PTHR43773">
    <property type="entry name" value="MAGNESIUM TRANSPORTER MGTE"/>
    <property type="match status" value="1"/>
</dbReference>
<dbReference type="OrthoDB" id="9808528at2"/>
<reference evidence="4 5" key="1">
    <citation type="journal article" date="2016" name="Genome Biol. Evol.">
        <title>Comparative Genomic Analyses of the Moraxella catarrhalis Serosensitive and Seroresistant Lineages Demonstrate Their Independent Evolution.</title>
        <authorList>
            <person name="Earl J.P."/>
            <person name="de Vries S.P."/>
            <person name="Ahmed A."/>
            <person name="Powell E."/>
            <person name="Schultz M.P."/>
            <person name="Hermans P.W."/>
            <person name="Hill D.J."/>
            <person name="Zhou Z."/>
            <person name="Constantinidou C.I."/>
            <person name="Hu F.Z."/>
            <person name="Bootsma H.J."/>
            <person name="Ehrlich G.D."/>
        </authorList>
    </citation>
    <scope>NUCLEOTIDE SEQUENCE [LARGE SCALE GENOMIC DNA]</scope>
    <source>
        <strain evidence="4 5">Z7542</strain>
    </source>
</reference>
<accession>A0A198UG06</accession>
<dbReference type="InterPro" id="IPR018821">
    <property type="entry name" value="DUF294_put_nucleoTrafse_sb-bd"/>
</dbReference>
<protein>
    <submittedName>
        <fullName evidence="4">Putative signal-transduction protein containing cAMP-binding and CBS domain</fullName>
    </submittedName>
</protein>
<dbReference type="SUPFAM" id="SSF54631">
    <property type="entry name" value="CBS-domain pair"/>
    <property type="match status" value="1"/>
</dbReference>
<keyword evidence="1" id="KW-0129">CBS domain</keyword>
<dbReference type="PROSITE" id="PS51371">
    <property type="entry name" value="CBS"/>
    <property type="match status" value="1"/>
</dbReference>